<gene>
    <name evidence="1" type="ORF">CRG98_004605</name>
</gene>
<evidence type="ECO:0000313" key="2">
    <source>
        <dbReference type="Proteomes" id="UP000233551"/>
    </source>
</evidence>
<name>A0A2I0L2I3_PUNGR</name>
<organism evidence="1 2">
    <name type="scientific">Punica granatum</name>
    <name type="common">Pomegranate</name>
    <dbReference type="NCBI Taxonomy" id="22663"/>
    <lineage>
        <taxon>Eukaryota</taxon>
        <taxon>Viridiplantae</taxon>
        <taxon>Streptophyta</taxon>
        <taxon>Embryophyta</taxon>
        <taxon>Tracheophyta</taxon>
        <taxon>Spermatophyta</taxon>
        <taxon>Magnoliopsida</taxon>
        <taxon>eudicotyledons</taxon>
        <taxon>Gunneridae</taxon>
        <taxon>Pentapetalae</taxon>
        <taxon>rosids</taxon>
        <taxon>malvids</taxon>
        <taxon>Myrtales</taxon>
        <taxon>Lythraceae</taxon>
        <taxon>Punica</taxon>
    </lineage>
</organism>
<accession>A0A2I0L2I3</accession>
<keyword evidence="2" id="KW-1185">Reference proteome</keyword>
<protein>
    <submittedName>
        <fullName evidence="1">Uncharacterized protein</fullName>
    </submittedName>
</protein>
<dbReference type="AlphaFoldDB" id="A0A2I0L2I3"/>
<reference evidence="1 2" key="1">
    <citation type="submission" date="2017-11" db="EMBL/GenBank/DDBJ databases">
        <title>De-novo sequencing of pomegranate (Punica granatum L.) genome.</title>
        <authorList>
            <person name="Akparov Z."/>
            <person name="Amiraslanov A."/>
            <person name="Hajiyeva S."/>
            <person name="Abbasov M."/>
            <person name="Kaur K."/>
            <person name="Hamwieh A."/>
            <person name="Solovyev V."/>
            <person name="Salamov A."/>
            <person name="Braich B."/>
            <person name="Kosarev P."/>
            <person name="Mahmoud A."/>
            <person name="Hajiyev E."/>
            <person name="Babayeva S."/>
            <person name="Izzatullayeva V."/>
            <person name="Mammadov A."/>
            <person name="Mammadov A."/>
            <person name="Sharifova S."/>
            <person name="Ojaghi J."/>
            <person name="Eynullazada K."/>
            <person name="Bayramov B."/>
            <person name="Abdulazimova A."/>
            <person name="Shahmuradov I."/>
        </authorList>
    </citation>
    <scope>NUCLEOTIDE SEQUENCE [LARGE SCALE GENOMIC DNA]</scope>
    <source>
        <strain evidence="2">cv. AG2017</strain>
        <tissue evidence="1">Leaf</tissue>
    </source>
</reference>
<comment type="caution">
    <text evidence="1">The sequence shown here is derived from an EMBL/GenBank/DDBJ whole genome shotgun (WGS) entry which is preliminary data.</text>
</comment>
<proteinExistence type="predicted"/>
<sequence length="204" mass="22075">MSPACFQAAQMINNHTQIRPKAFHAPPMLPAAKAGPTILPVAGKPRRGVQGVRCSVSSAPPPAPSTDCGGGGGESVGFLERCFRGPSSSSSTDFGPVMKGQYGAFGAVTLEKGKLDMAQKQSVSSPEWNPEFHLLEPARYGYSRFQFRELRLVALFSQNTIGSSISIISAFLACLVREEQPLELPEDDSLAFDLRRARRIKYSE</sequence>
<dbReference type="EMBL" id="PGOL01000189">
    <property type="protein sequence ID" value="PKI74833.1"/>
    <property type="molecule type" value="Genomic_DNA"/>
</dbReference>
<dbReference type="Proteomes" id="UP000233551">
    <property type="component" value="Unassembled WGS sequence"/>
</dbReference>
<evidence type="ECO:0000313" key="1">
    <source>
        <dbReference type="EMBL" id="PKI74833.1"/>
    </source>
</evidence>